<dbReference type="InterPro" id="IPR010432">
    <property type="entry name" value="RDD"/>
</dbReference>
<evidence type="ECO:0000256" key="2">
    <source>
        <dbReference type="ARBA" id="ARBA00022475"/>
    </source>
</evidence>
<evidence type="ECO:0000313" key="9">
    <source>
        <dbReference type="Proteomes" id="UP000594586"/>
    </source>
</evidence>
<dbReference type="InterPro" id="IPR051791">
    <property type="entry name" value="Pra-immunoreactive"/>
</dbReference>
<dbReference type="KEGG" id="cqn:G7Y29_07530"/>
<dbReference type="GO" id="GO:0005886">
    <property type="term" value="C:plasma membrane"/>
    <property type="evidence" value="ECO:0007669"/>
    <property type="project" value="UniProtKB-SubCell"/>
</dbReference>
<dbReference type="EMBL" id="CP064955">
    <property type="protein sequence ID" value="QPK82726.1"/>
    <property type="molecule type" value="Genomic_DNA"/>
</dbReference>
<dbReference type="PIRSF" id="PIRSF021697">
    <property type="entry name" value="UCP021697"/>
    <property type="match status" value="1"/>
</dbReference>
<dbReference type="AlphaFoldDB" id="A0A7T0PE15"/>
<dbReference type="Proteomes" id="UP000594586">
    <property type="component" value="Chromosome"/>
</dbReference>
<evidence type="ECO:0000313" key="8">
    <source>
        <dbReference type="EMBL" id="QPK82726.1"/>
    </source>
</evidence>
<evidence type="ECO:0000256" key="5">
    <source>
        <dbReference type="ARBA" id="ARBA00023136"/>
    </source>
</evidence>
<organism evidence="8 9">
    <name type="scientific">Corynebacterium qintianiae</name>
    <dbReference type="NCBI Taxonomy" id="2709392"/>
    <lineage>
        <taxon>Bacteria</taxon>
        <taxon>Bacillati</taxon>
        <taxon>Actinomycetota</taxon>
        <taxon>Actinomycetes</taxon>
        <taxon>Mycobacteriales</taxon>
        <taxon>Corynebacteriaceae</taxon>
        <taxon>Corynebacterium</taxon>
    </lineage>
</organism>
<dbReference type="PANTHER" id="PTHR36115:SF6">
    <property type="entry name" value="PROLINE-RICH ANTIGEN HOMOLOG"/>
    <property type="match status" value="1"/>
</dbReference>
<sequence>MADIGTYPGQGLGLPENGAGAQASVARRAGAVAIDWAICWAIAGFTVRLTDQLGDVATLTYILWLVLGILCGWLLARTPGMAALGMGVARVDAPGQRVGFWRAAVRTLLTGFILPAAMVDADGRGMHDRATGTTVIRS</sequence>
<keyword evidence="3 6" id="KW-0812">Transmembrane</keyword>
<keyword evidence="4 6" id="KW-1133">Transmembrane helix</keyword>
<evidence type="ECO:0000256" key="3">
    <source>
        <dbReference type="ARBA" id="ARBA00022692"/>
    </source>
</evidence>
<dbReference type="PANTHER" id="PTHR36115">
    <property type="entry name" value="PROLINE-RICH ANTIGEN HOMOLOG-RELATED"/>
    <property type="match status" value="1"/>
</dbReference>
<evidence type="ECO:0000259" key="7">
    <source>
        <dbReference type="Pfam" id="PF06271"/>
    </source>
</evidence>
<keyword evidence="2" id="KW-1003">Cell membrane</keyword>
<proteinExistence type="predicted"/>
<keyword evidence="5 6" id="KW-0472">Membrane</keyword>
<comment type="subcellular location">
    <subcellularLocation>
        <location evidence="1">Cell membrane</location>
        <topology evidence="1">Multi-pass membrane protein</topology>
    </subcellularLocation>
</comment>
<gene>
    <name evidence="8" type="ORF">G7Y29_07530</name>
</gene>
<accession>A0A7T0PE15</accession>
<feature type="domain" description="RDD" evidence="7">
    <location>
        <begin position="23"/>
        <end position="130"/>
    </location>
</feature>
<protein>
    <submittedName>
        <fullName evidence="8">RDD family protein</fullName>
    </submittedName>
</protein>
<keyword evidence="9" id="KW-1185">Reference proteome</keyword>
<reference evidence="8 9" key="1">
    <citation type="submission" date="2020-11" db="EMBL/GenBank/DDBJ databases">
        <title>Corynebacterium sp. MC1420.</title>
        <authorList>
            <person name="Zhou J."/>
        </authorList>
    </citation>
    <scope>NUCLEOTIDE SEQUENCE [LARGE SCALE GENOMIC DNA]</scope>
    <source>
        <strain evidence="8 9">MC1420</strain>
    </source>
</reference>
<evidence type="ECO:0000256" key="4">
    <source>
        <dbReference type="ARBA" id="ARBA00022989"/>
    </source>
</evidence>
<dbReference type="InterPro" id="IPR016795">
    <property type="entry name" value="UCP021697"/>
</dbReference>
<dbReference type="RefSeq" id="WP_165002680.1">
    <property type="nucleotide sequence ID" value="NZ_CP064955.1"/>
</dbReference>
<name>A0A7T0PE15_9CORY</name>
<feature type="transmembrane region" description="Helical" evidence="6">
    <location>
        <begin position="56"/>
        <end position="76"/>
    </location>
</feature>
<evidence type="ECO:0000256" key="1">
    <source>
        <dbReference type="ARBA" id="ARBA00004651"/>
    </source>
</evidence>
<evidence type="ECO:0000256" key="6">
    <source>
        <dbReference type="SAM" id="Phobius"/>
    </source>
</evidence>
<dbReference type="Pfam" id="PF06271">
    <property type="entry name" value="RDD"/>
    <property type="match status" value="1"/>
</dbReference>